<reference evidence="1 2" key="1">
    <citation type="journal article" date="2022" name="Plant J.">
        <title>Chromosome-level genome of Camellia lanceoleosa provides a valuable resource for understanding genome evolution and self-incompatibility.</title>
        <authorList>
            <person name="Gong W."/>
            <person name="Xiao S."/>
            <person name="Wang L."/>
            <person name="Liao Z."/>
            <person name="Chang Y."/>
            <person name="Mo W."/>
            <person name="Hu G."/>
            <person name="Li W."/>
            <person name="Zhao G."/>
            <person name="Zhu H."/>
            <person name="Hu X."/>
            <person name="Ji K."/>
            <person name="Xiang X."/>
            <person name="Song Q."/>
            <person name="Yuan D."/>
            <person name="Jin S."/>
            <person name="Zhang L."/>
        </authorList>
    </citation>
    <scope>NUCLEOTIDE SEQUENCE [LARGE SCALE GENOMIC DNA]</scope>
    <source>
        <strain evidence="1">SQ_2022a</strain>
    </source>
</reference>
<keyword evidence="2" id="KW-1185">Reference proteome</keyword>
<dbReference type="Proteomes" id="UP001060215">
    <property type="component" value="Chromosome 12"/>
</dbReference>
<name>A0ACC0FX25_9ERIC</name>
<comment type="caution">
    <text evidence="1">The sequence shown here is derived from an EMBL/GenBank/DDBJ whole genome shotgun (WGS) entry which is preliminary data.</text>
</comment>
<proteinExistence type="predicted"/>
<organism evidence="1 2">
    <name type="scientific">Camellia lanceoleosa</name>
    <dbReference type="NCBI Taxonomy" id="1840588"/>
    <lineage>
        <taxon>Eukaryota</taxon>
        <taxon>Viridiplantae</taxon>
        <taxon>Streptophyta</taxon>
        <taxon>Embryophyta</taxon>
        <taxon>Tracheophyta</taxon>
        <taxon>Spermatophyta</taxon>
        <taxon>Magnoliopsida</taxon>
        <taxon>eudicotyledons</taxon>
        <taxon>Gunneridae</taxon>
        <taxon>Pentapetalae</taxon>
        <taxon>asterids</taxon>
        <taxon>Ericales</taxon>
        <taxon>Theaceae</taxon>
        <taxon>Camellia</taxon>
    </lineage>
</organism>
<sequence>MRIAATVVDGNKDVGLEAPSCGLSSIEGRVNVEVGDILDAFLVEVSRVSTADPISLMMKRSLFRSSTKKEKDFLGLSCVSVINGPFIDGRTTGIKPARSGFTIHCLDPLGYIRPYPRTGLRIGKMDRTLNSRDQETREMVYLWAEKWLSRSRQSLRWVLRLRLDRRGLSGLGDSPGPLDDLMIPGVLFSLCYA</sequence>
<protein>
    <submittedName>
        <fullName evidence="1">Uncharacterized protein</fullName>
    </submittedName>
</protein>
<evidence type="ECO:0000313" key="2">
    <source>
        <dbReference type="Proteomes" id="UP001060215"/>
    </source>
</evidence>
<dbReference type="EMBL" id="CM045769">
    <property type="protein sequence ID" value="KAI7993356.1"/>
    <property type="molecule type" value="Genomic_DNA"/>
</dbReference>
<gene>
    <name evidence="1" type="ORF">LOK49_LG11G02826</name>
</gene>
<evidence type="ECO:0000313" key="1">
    <source>
        <dbReference type="EMBL" id="KAI7993356.1"/>
    </source>
</evidence>
<accession>A0ACC0FX25</accession>